<name>A0A3N0B015_9ACTN</name>
<dbReference type="HAMAP" id="MF_01184">
    <property type="entry name" value="XPRTase"/>
    <property type="match status" value="1"/>
</dbReference>
<dbReference type="GO" id="GO:0006166">
    <property type="term" value="P:purine ribonucleoside salvage"/>
    <property type="evidence" value="ECO:0007669"/>
    <property type="project" value="UniProtKB-KW"/>
</dbReference>
<evidence type="ECO:0000256" key="2">
    <source>
        <dbReference type="ARBA" id="ARBA00022676"/>
    </source>
</evidence>
<proteinExistence type="inferred from homology"/>
<dbReference type="PANTHER" id="PTHR43864:SF1">
    <property type="entry name" value="XANTHINE PHOSPHORIBOSYLTRANSFERASE"/>
    <property type="match status" value="1"/>
</dbReference>
<comment type="pathway">
    <text evidence="5">Purine metabolism; XMP biosynthesis via salvage pathway; XMP from xanthine: step 1/1.</text>
</comment>
<dbReference type="InterPro" id="IPR010079">
    <property type="entry name" value="Xanthine_PRibTrfase"/>
</dbReference>
<dbReference type="GO" id="GO:0005737">
    <property type="term" value="C:cytoplasm"/>
    <property type="evidence" value="ECO:0007669"/>
    <property type="project" value="UniProtKB-SubCell"/>
</dbReference>
<sequence>MKLLEERIQKDGVVKAEGVLKVDSFLNHQIDIKLLDEMGAEFKRLFADAPINKILTIEASGIGIACIAAQHFGVPVVFAKKAQSINLDGEMYCTRIQSFTHGKVFDVIVSKKFIGPDDHVLIIDDFLANGCALNGLIEIVEAAGATVEGIGIAVEKGFQPGGKSLRERGYRLESLAIVDRMDPMTGKITFRPQGGDAPTYGEVVEVNADDLASADAAFDAAVKGEA</sequence>
<evidence type="ECO:0000256" key="1">
    <source>
        <dbReference type="ARBA" id="ARBA00022490"/>
    </source>
</evidence>
<evidence type="ECO:0000259" key="7">
    <source>
        <dbReference type="Pfam" id="PF00156"/>
    </source>
</evidence>
<dbReference type="EC" id="2.4.2.22" evidence="5 6"/>
<keyword evidence="1 5" id="KW-0963">Cytoplasm</keyword>
<keyword evidence="3 5" id="KW-0808">Transferase</keyword>
<evidence type="ECO:0000313" key="9">
    <source>
        <dbReference type="Proteomes" id="UP000269591"/>
    </source>
</evidence>
<comment type="caution">
    <text evidence="8">The sequence shown here is derived from an EMBL/GenBank/DDBJ whole genome shotgun (WGS) entry which is preliminary data.</text>
</comment>
<feature type="binding site" evidence="5">
    <location>
        <begin position="128"/>
        <end position="132"/>
    </location>
    <ligand>
        <name>5-phospho-alpha-D-ribose 1-diphosphate</name>
        <dbReference type="ChEBI" id="CHEBI:58017"/>
    </ligand>
</feature>
<comment type="similarity">
    <text evidence="5">Belongs to the purine/pyrimidine phosphoribosyltransferase family. Xpt subfamily.</text>
</comment>
<dbReference type="NCBIfam" id="TIGR01744">
    <property type="entry name" value="XPRTase"/>
    <property type="match status" value="1"/>
</dbReference>
<keyword evidence="2 5" id="KW-0328">Glycosyltransferase</keyword>
<feature type="binding site" evidence="5">
    <location>
        <position position="27"/>
    </location>
    <ligand>
        <name>xanthine</name>
        <dbReference type="ChEBI" id="CHEBI:17712"/>
    </ligand>
</feature>
<dbReference type="InterPro" id="IPR050118">
    <property type="entry name" value="Pur/Pyrimidine_PRTase"/>
</dbReference>
<dbReference type="GO" id="GO:0046110">
    <property type="term" value="P:xanthine metabolic process"/>
    <property type="evidence" value="ECO:0007669"/>
    <property type="project" value="UniProtKB-UniRule"/>
</dbReference>
<comment type="function">
    <text evidence="5">Converts the preformed base xanthine, a product of nucleic acid breakdown, to xanthosine 5'-monophosphate (XMP), so it can be reused for RNA or DNA synthesis.</text>
</comment>
<dbReference type="UniPathway" id="UPA00602">
    <property type="reaction ID" value="UER00658"/>
</dbReference>
<evidence type="ECO:0000256" key="5">
    <source>
        <dbReference type="HAMAP-Rule" id="MF_01184"/>
    </source>
</evidence>
<dbReference type="Pfam" id="PF00156">
    <property type="entry name" value="Pribosyltran"/>
    <property type="match status" value="1"/>
</dbReference>
<dbReference type="NCBIfam" id="NF006671">
    <property type="entry name" value="PRK09219.1"/>
    <property type="match status" value="1"/>
</dbReference>
<gene>
    <name evidence="5" type="primary">xpt</name>
    <name evidence="8" type="ORF">DMP06_04830</name>
</gene>
<dbReference type="Gene3D" id="3.40.50.2020">
    <property type="match status" value="1"/>
</dbReference>
<organism evidence="8 9">
    <name type="scientific">Slackia equolifaciens</name>
    <dbReference type="NCBI Taxonomy" id="498718"/>
    <lineage>
        <taxon>Bacteria</taxon>
        <taxon>Bacillati</taxon>
        <taxon>Actinomycetota</taxon>
        <taxon>Coriobacteriia</taxon>
        <taxon>Eggerthellales</taxon>
        <taxon>Eggerthellaceae</taxon>
        <taxon>Slackia</taxon>
    </lineage>
</organism>
<dbReference type="InterPro" id="IPR000836">
    <property type="entry name" value="PRTase_dom"/>
</dbReference>
<evidence type="ECO:0000256" key="3">
    <source>
        <dbReference type="ARBA" id="ARBA00022679"/>
    </source>
</evidence>
<dbReference type="GO" id="GO:0000310">
    <property type="term" value="F:xanthine phosphoribosyltransferase activity"/>
    <property type="evidence" value="ECO:0007669"/>
    <property type="project" value="UniProtKB-UniRule"/>
</dbReference>
<accession>A0A3N0B015</accession>
<dbReference type="Proteomes" id="UP000269591">
    <property type="component" value="Unassembled WGS sequence"/>
</dbReference>
<dbReference type="PANTHER" id="PTHR43864">
    <property type="entry name" value="HYPOXANTHINE/GUANINE PHOSPHORIBOSYLTRANSFERASE"/>
    <property type="match status" value="1"/>
</dbReference>
<keyword evidence="9" id="KW-1185">Reference proteome</keyword>
<reference evidence="9" key="1">
    <citation type="submission" date="2018-05" db="EMBL/GenBank/DDBJ databases">
        <title>Genome Sequencing of selected type strains of the family Eggerthellaceae.</title>
        <authorList>
            <person name="Danylec N."/>
            <person name="Stoll D.A."/>
            <person name="Doetsch A."/>
            <person name="Huch M."/>
        </authorList>
    </citation>
    <scope>NUCLEOTIDE SEQUENCE [LARGE SCALE GENOMIC DNA]</scope>
    <source>
        <strain evidence="9">DSM 24851</strain>
    </source>
</reference>
<evidence type="ECO:0000313" key="8">
    <source>
        <dbReference type="EMBL" id="RNL40461.1"/>
    </source>
</evidence>
<evidence type="ECO:0000256" key="6">
    <source>
        <dbReference type="NCBIfam" id="TIGR01744"/>
    </source>
</evidence>
<dbReference type="OrthoDB" id="9790678at2"/>
<evidence type="ECO:0000256" key="4">
    <source>
        <dbReference type="ARBA" id="ARBA00022726"/>
    </source>
</evidence>
<feature type="binding site" evidence="5">
    <location>
        <position position="20"/>
    </location>
    <ligand>
        <name>xanthine</name>
        <dbReference type="ChEBI" id="CHEBI:17712"/>
    </ligand>
</feature>
<comment type="subcellular location">
    <subcellularLocation>
        <location evidence="5">Cytoplasm</location>
    </subcellularLocation>
</comment>
<feature type="binding site" evidence="5">
    <location>
        <position position="156"/>
    </location>
    <ligand>
        <name>xanthine</name>
        <dbReference type="ChEBI" id="CHEBI:17712"/>
    </ligand>
</feature>
<feature type="domain" description="Phosphoribosyltransferase" evidence="7">
    <location>
        <begin position="42"/>
        <end position="154"/>
    </location>
</feature>
<keyword evidence="4 5" id="KW-0660">Purine salvage</keyword>
<dbReference type="AlphaFoldDB" id="A0A3N0B015"/>
<comment type="catalytic activity">
    <reaction evidence="5">
        <text>XMP + diphosphate = xanthine + 5-phospho-alpha-D-ribose 1-diphosphate</text>
        <dbReference type="Rhea" id="RHEA:10800"/>
        <dbReference type="ChEBI" id="CHEBI:17712"/>
        <dbReference type="ChEBI" id="CHEBI:33019"/>
        <dbReference type="ChEBI" id="CHEBI:57464"/>
        <dbReference type="ChEBI" id="CHEBI:58017"/>
        <dbReference type="EC" id="2.4.2.22"/>
    </reaction>
</comment>
<comment type="subunit">
    <text evidence="5">Homodimer.</text>
</comment>
<dbReference type="InterPro" id="IPR029057">
    <property type="entry name" value="PRTase-like"/>
</dbReference>
<dbReference type="GO" id="GO:0032265">
    <property type="term" value="P:XMP salvage"/>
    <property type="evidence" value="ECO:0007669"/>
    <property type="project" value="UniProtKB-UniRule"/>
</dbReference>
<dbReference type="EMBL" id="QIBX01000006">
    <property type="protein sequence ID" value="RNL40461.1"/>
    <property type="molecule type" value="Genomic_DNA"/>
</dbReference>
<dbReference type="SUPFAM" id="SSF53271">
    <property type="entry name" value="PRTase-like"/>
    <property type="match status" value="1"/>
</dbReference>
<protein>
    <recommendedName>
        <fullName evidence="5 6">Xanthine phosphoribosyltransferase</fullName>
        <shortName evidence="5">XPRTase</shortName>
        <ecNumber evidence="5 6">2.4.2.22</ecNumber>
    </recommendedName>
</protein>
<dbReference type="CDD" id="cd06223">
    <property type="entry name" value="PRTases_typeI"/>
    <property type="match status" value="1"/>
</dbReference>